<keyword evidence="4 6" id="KW-0175">Coiled coil</keyword>
<dbReference type="Proteomes" id="UP000834503">
    <property type="component" value="Unassembled WGS sequence"/>
</dbReference>
<organism evidence="8 10">
    <name type="scientific">Citrobacter werkmanii</name>
    <dbReference type="NCBI Taxonomy" id="67827"/>
    <lineage>
        <taxon>Bacteria</taxon>
        <taxon>Pseudomonadati</taxon>
        <taxon>Pseudomonadota</taxon>
        <taxon>Gammaproteobacteria</taxon>
        <taxon>Enterobacterales</taxon>
        <taxon>Enterobacteriaceae</taxon>
        <taxon>Citrobacter</taxon>
        <taxon>Citrobacter freundii complex</taxon>
    </lineage>
</organism>
<feature type="coiled-coil region" evidence="6">
    <location>
        <begin position="72"/>
        <end position="117"/>
    </location>
</feature>
<protein>
    <recommendedName>
        <fullName evidence="3">DNA recombination protein RmuC</fullName>
    </recommendedName>
</protein>
<dbReference type="PANTHER" id="PTHR30563:SF0">
    <property type="entry name" value="DNA RECOMBINATION PROTEIN RMUC"/>
    <property type="match status" value="1"/>
</dbReference>
<dbReference type="Proteomes" id="UP000837205">
    <property type="component" value="Unassembled WGS sequence"/>
</dbReference>
<sequence length="471" mass="54013">MMSAVLALAAGLLVGWLATKARADQIRADLIEERRELDIALSAARQQLAQEAHWRDECELLNNELRSLHSINTSLEADLREVTTRLEATQQHAEDKIRQMINSEQRLSEQFENLANRIFEHSNRRVDEQNRQSLNSLLAPLREQLDGFRRQVQDSFGKEAQERHTLAHEIRNLQQLNAQMAQEAVNLTRALKGDNKTQGNWGEVVLTRVLEASGLREGYEYETQVSIENDARSRMQPDVIVRLPQGKDVVIDAKMTLVAYERYFNAEDEYTRESALQEHIASVRNHIRLLGRKDYQQLPGLRSLDYVLMFIPVEPAFLLALDRQPELITEALKNNIMLVSPTTLLVALRTIANLWRYEHQSRNAQQIADRASKLYDKMRLFVDDMSAIGQSLDKAQDNYRQAMKKLSSGRGNVLSQAEAFRSLGVEIKREINPELAEQATTQDEEYRLRSVPETQQDAPYPDDEAVNQQSN</sequence>
<name>A0A9N8CSP7_9ENTR</name>
<dbReference type="Pfam" id="PF02646">
    <property type="entry name" value="RmuC"/>
    <property type="match status" value="1"/>
</dbReference>
<dbReference type="NCBIfam" id="NF007686">
    <property type="entry name" value="PRK10361.1"/>
    <property type="match status" value="1"/>
</dbReference>
<evidence type="ECO:0000256" key="4">
    <source>
        <dbReference type="ARBA" id="ARBA00023054"/>
    </source>
</evidence>
<evidence type="ECO:0000256" key="6">
    <source>
        <dbReference type="SAM" id="Coils"/>
    </source>
</evidence>
<dbReference type="InterPro" id="IPR003798">
    <property type="entry name" value="DNA_recombination_RmuC"/>
</dbReference>
<evidence type="ECO:0000256" key="5">
    <source>
        <dbReference type="ARBA" id="ARBA00023172"/>
    </source>
</evidence>
<evidence type="ECO:0000313" key="9">
    <source>
        <dbReference type="EMBL" id="CAC9246810.1"/>
    </source>
</evidence>
<comment type="similarity">
    <text evidence="2">Belongs to the RmuC family.</text>
</comment>
<proteinExistence type="inferred from homology"/>
<reference evidence="8" key="1">
    <citation type="submission" date="2020-05" db="EMBL/GenBank/DDBJ databases">
        <authorList>
            <person name="Delgado-Blas J."/>
        </authorList>
    </citation>
    <scope>NUCLEOTIDE SEQUENCE</scope>
    <source>
        <strain evidence="8">BB1459</strain>
        <strain evidence="9">BB1480</strain>
    </source>
</reference>
<dbReference type="GO" id="GO:0006310">
    <property type="term" value="P:DNA recombination"/>
    <property type="evidence" value="ECO:0007669"/>
    <property type="project" value="UniProtKB-KW"/>
</dbReference>
<dbReference type="PANTHER" id="PTHR30563">
    <property type="entry name" value="DNA RECOMBINATION PROTEIN RMUC"/>
    <property type="match status" value="1"/>
</dbReference>
<dbReference type="EMBL" id="CAHPQX010000022">
    <property type="protein sequence ID" value="CAB5585480.1"/>
    <property type="molecule type" value="Genomic_DNA"/>
</dbReference>
<evidence type="ECO:0000256" key="7">
    <source>
        <dbReference type="SAM" id="MobiDB-lite"/>
    </source>
</evidence>
<keyword evidence="11" id="KW-1185">Reference proteome</keyword>
<evidence type="ECO:0000313" key="10">
    <source>
        <dbReference type="Proteomes" id="UP000834503"/>
    </source>
</evidence>
<evidence type="ECO:0000256" key="2">
    <source>
        <dbReference type="ARBA" id="ARBA00009840"/>
    </source>
</evidence>
<evidence type="ECO:0000313" key="8">
    <source>
        <dbReference type="EMBL" id="CAB5585480.1"/>
    </source>
</evidence>
<evidence type="ECO:0000256" key="1">
    <source>
        <dbReference type="ARBA" id="ARBA00003416"/>
    </source>
</evidence>
<comment type="caution">
    <text evidence="8">The sequence shown here is derived from an EMBL/GenBank/DDBJ whole genome shotgun (WGS) entry which is preliminary data.</text>
</comment>
<gene>
    <name evidence="8" type="primary">rmuC</name>
    <name evidence="8" type="ORF">GHA_04248</name>
    <name evidence="9" type="ORF">TML_05078</name>
</gene>
<dbReference type="EMBL" id="CAIIUA010000001">
    <property type="protein sequence ID" value="CAC9246810.1"/>
    <property type="molecule type" value="Genomic_DNA"/>
</dbReference>
<feature type="coiled-coil region" evidence="6">
    <location>
        <begin position="163"/>
        <end position="190"/>
    </location>
</feature>
<evidence type="ECO:0000313" key="11">
    <source>
        <dbReference type="Proteomes" id="UP000837205"/>
    </source>
</evidence>
<accession>A0A9N8CSP7</accession>
<evidence type="ECO:0000256" key="3">
    <source>
        <dbReference type="ARBA" id="ARBA00015065"/>
    </source>
</evidence>
<keyword evidence="5" id="KW-0233">DNA recombination</keyword>
<feature type="region of interest" description="Disordered" evidence="7">
    <location>
        <begin position="434"/>
        <end position="471"/>
    </location>
</feature>
<dbReference type="AlphaFoldDB" id="A0A9N8CSP7"/>
<comment type="function">
    <text evidence="1">Involved in DNA recombination.</text>
</comment>